<keyword evidence="2" id="KW-1185">Reference proteome</keyword>
<name>A0A9Q3IJ85_9BASI</name>
<dbReference type="Proteomes" id="UP000765509">
    <property type="component" value="Unassembled WGS sequence"/>
</dbReference>
<accession>A0A9Q3IJ85</accession>
<protein>
    <submittedName>
        <fullName evidence="1">Uncharacterized protein</fullName>
    </submittedName>
</protein>
<dbReference type="AlphaFoldDB" id="A0A9Q3IJ85"/>
<dbReference type="EMBL" id="AVOT02045731">
    <property type="protein sequence ID" value="MBW0541075.1"/>
    <property type="molecule type" value="Genomic_DNA"/>
</dbReference>
<reference evidence="1" key="1">
    <citation type="submission" date="2021-03" db="EMBL/GenBank/DDBJ databases">
        <title>Draft genome sequence of rust myrtle Austropuccinia psidii MF-1, a brazilian biotype.</title>
        <authorList>
            <person name="Quecine M.C."/>
            <person name="Pachon D.M.R."/>
            <person name="Bonatelli M.L."/>
            <person name="Correr F.H."/>
            <person name="Franceschini L.M."/>
            <person name="Leite T.F."/>
            <person name="Margarido G.R.A."/>
            <person name="Almeida C.A."/>
            <person name="Ferrarezi J.A."/>
            <person name="Labate C.A."/>
        </authorList>
    </citation>
    <scope>NUCLEOTIDE SEQUENCE</scope>
    <source>
        <strain evidence="1">MF-1</strain>
    </source>
</reference>
<evidence type="ECO:0000313" key="1">
    <source>
        <dbReference type="EMBL" id="MBW0541075.1"/>
    </source>
</evidence>
<proteinExistence type="predicted"/>
<comment type="caution">
    <text evidence="1">The sequence shown here is derived from an EMBL/GenBank/DDBJ whole genome shotgun (WGS) entry which is preliminary data.</text>
</comment>
<evidence type="ECO:0000313" key="2">
    <source>
        <dbReference type="Proteomes" id="UP000765509"/>
    </source>
</evidence>
<gene>
    <name evidence="1" type="ORF">O181_080790</name>
</gene>
<sequence>MEDISIANINDKPEILENHVSEIVNNTNLFATHLEKSDRNRRKLNNGIFAHVAKIHNNYEPNLHMPRHFTPLTEEKHPVKGSLTPFLEENSISAKDITKLEEWATFSG</sequence>
<organism evidence="1 2">
    <name type="scientific">Austropuccinia psidii MF-1</name>
    <dbReference type="NCBI Taxonomy" id="1389203"/>
    <lineage>
        <taxon>Eukaryota</taxon>
        <taxon>Fungi</taxon>
        <taxon>Dikarya</taxon>
        <taxon>Basidiomycota</taxon>
        <taxon>Pucciniomycotina</taxon>
        <taxon>Pucciniomycetes</taxon>
        <taxon>Pucciniales</taxon>
        <taxon>Sphaerophragmiaceae</taxon>
        <taxon>Austropuccinia</taxon>
    </lineage>
</organism>